<gene>
    <name evidence="2" type="ORF">DL764_002396</name>
</gene>
<name>A0A4Q4TLT5_9PEZI</name>
<reference evidence="2 3" key="1">
    <citation type="submission" date="2018-06" db="EMBL/GenBank/DDBJ databases">
        <title>Complete Genomes of Monosporascus.</title>
        <authorList>
            <person name="Robinson A.J."/>
            <person name="Natvig D.O."/>
        </authorList>
    </citation>
    <scope>NUCLEOTIDE SEQUENCE [LARGE SCALE GENOMIC DNA]</scope>
    <source>
        <strain evidence="2 3">CBS 110550</strain>
    </source>
</reference>
<proteinExistence type="predicted"/>
<evidence type="ECO:0000313" key="3">
    <source>
        <dbReference type="Proteomes" id="UP000293360"/>
    </source>
</evidence>
<dbReference type="EMBL" id="QJNU01000089">
    <property type="protein sequence ID" value="RYP07618.1"/>
    <property type="molecule type" value="Genomic_DNA"/>
</dbReference>
<keyword evidence="3" id="KW-1185">Reference proteome</keyword>
<protein>
    <submittedName>
        <fullName evidence="2">Uncharacterized protein</fullName>
    </submittedName>
</protein>
<organism evidence="2 3">
    <name type="scientific">Monosporascus ibericus</name>
    <dbReference type="NCBI Taxonomy" id="155417"/>
    <lineage>
        <taxon>Eukaryota</taxon>
        <taxon>Fungi</taxon>
        <taxon>Dikarya</taxon>
        <taxon>Ascomycota</taxon>
        <taxon>Pezizomycotina</taxon>
        <taxon>Sordariomycetes</taxon>
        <taxon>Xylariomycetidae</taxon>
        <taxon>Xylariales</taxon>
        <taxon>Xylariales incertae sedis</taxon>
        <taxon>Monosporascus</taxon>
    </lineage>
</organism>
<accession>A0A4Q4TLT5</accession>
<dbReference type="AlphaFoldDB" id="A0A4Q4TLT5"/>
<evidence type="ECO:0000256" key="1">
    <source>
        <dbReference type="SAM" id="MobiDB-lite"/>
    </source>
</evidence>
<dbReference type="OrthoDB" id="2119228at2759"/>
<sequence>MESVASLILHKILHHSTVGSKSGVGQIVDTKHSDGIVSYYPQRTHALVRENPGLVTANADSHARLANSSSYKHPCTNVGETLPNKGSFEDPDN</sequence>
<dbReference type="Proteomes" id="UP000293360">
    <property type="component" value="Unassembled WGS sequence"/>
</dbReference>
<comment type="caution">
    <text evidence="2">The sequence shown here is derived from an EMBL/GenBank/DDBJ whole genome shotgun (WGS) entry which is preliminary data.</text>
</comment>
<evidence type="ECO:0000313" key="2">
    <source>
        <dbReference type="EMBL" id="RYP07618.1"/>
    </source>
</evidence>
<feature type="region of interest" description="Disordered" evidence="1">
    <location>
        <begin position="68"/>
        <end position="93"/>
    </location>
</feature>